<dbReference type="AlphaFoldDB" id="A0A1C6H1R9"/>
<organism evidence="1">
    <name type="scientific">uncultured Anaerotruncus sp</name>
    <dbReference type="NCBI Taxonomy" id="905011"/>
    <lineage>
        <taxon>Bacteria</taxon>
        <taxon>Bacillati</taxon>
        <taxon>Bacillota</taxon>
        <taxon>Clostridia</taxon>
        <taxon>Eubacteriales</taxon>
        <taxon>Oscillospiraceae</taxon>
        <taxon>Anaerotruncus</taxon>
        <taxon>environmental samples</taxon>
    </lineage>
</organism>
<sequence length="49" mass="5723">MKQEPLELQLWDRFANTGAVGDYLAYCQQAHTAEVQAIERHLFSERDRS</sequence>
<name>A0A1C6H1R9_9FIRM</name>
<reference evidence="1" key="1">
    <citation type="submission" date="2015-09" db="EMBL/GenBank/DDBJ databases">
        <authorList>
            <consortium name="Pathogen Informatics"/>
        </authorList>
    </citation>
    <scope>NUCLEOTIDE SEQUENCE</scope>
    <source>
        <strain evidence="1">2789STDY5834896</strain>
    </source>
</reference>
<proteinExistence type="predicted"/>
<evidence type="ECO:0000313" key="1">
    <source>
        <dbReference type="EMBL" id="SCJ51491.1"/>
    </source>
</evidence>
<protein>
    <submittedName>
        <fullName evidence="1">Uncharacterized protein</fullName>
    </submittedName>
</protein>
<dbReference type="EMBL" id="FMHG01000001">
    <property type="protein sequence ID" value="SCJ51491.1"/>
    <property type="molecule type" value="Genomic_DNA"/>
</dbReference>
<gene>
    <name evidence="1" type="ORF">SAMEA3545359_00640</name>
</gene>
<accession>A0A1C6H1R9</accession>